<comment type="caution">
    <text evidence="1">The sequence shown here is derived from an EMBL/GenBank/DDBJ whole genome shotgun (WGS) entry which is preliminary data.</text>
</comment>
<sequence>MVSPTTKPPNPQSPTLNVLLTPDTLLLLHHLHPHDLLISQRVHPLWHALITTTHTLQCILGFRLPSHPPKTPTYNPILQRLFPPIFPTDSLTPTSPYFVPEEIHKLRFAHDTAYYKKFSRRNASWRRMYPMDIPCWIHKLVVHCEGDGVHARGSQAHRVIDEWVKGGQDVALGAEMRLVWDLVVAGLGAVRF</sequence>
<dbReference type="Proteomes" id="UP000246702">
    <property type="component" value="Unassembled WGS sequence"/>
</dbReference>
<dbReference type="GeneID" id="37118172"/>
<dbReference type="OrthoDB" id="3800738at2759"/>
<dbReference type="AlphaFoldDB" id="A0A317V5V4"/>
<dbReference type="RefSeq" id="XP_025462501.1">
    <property type="nucleotide sequence ID" value="XM_025616029.1"/>
</dbReference>
<dbReference type="EMBL" id="MSFK01000041">
    <property type="protein sequence ID" value="PWY69673.1"/>
    <property type="molecule type" value="Genomic_DNA"/>
</dbReference>
<reference evidence="1 2" key="1">
    <citation type="submission" date="2016-12" db="EMBL/GenBank/DDBJ databases">
        <title>The genomes of Aspergillus section Nigri reveals drivers in fungal speciation.</title>
        <authorList>
            <consortium name="DOE Joint Genome Institute"/>
            <person name="Vesth T.C."/>
            <person name="Nybo J."/>
            <person name="Theobald S."/>
            <person name="Brandl J."/>
            <person name="Frisvad J.C."/>
            <person name="Nielsen K.F."/>
            <person name="Lyhne E.K."/>
            <person name="Kogle M.E."/>
            <person name="Kuo A."/>
            <person name="Riley R."/>
            <person name="Clum A."/>
            <person name="Nolan M."/>
            <person name="Lipzen A."/>
            <person name="Salamov A."/>
            <person name="Henrissat B."/>
            <person name="Wiebenga A."/>
            <person name="De Vries R.P."/>
            <person name="Grigoriev I.V."/>
            <person name="Mortensen U.H."/>
            <person name="Andersen M.R."/>
            <person name="Baker S.E."/>
        </authorList>
    </citation>
    <scope>NUCLEOTIDE SEQUENCE [LARGE SCALE GENOMIC DNA]</scope>
    <source>
        <strain evidence="1 2">CBS 115572</strain>
    </source>
</reference>
<dbReference type="STRING" id="1450535.A0A317V5V4"/>
<evidence type="ECO:0000313" key="2">
    <source>
        <dbReference type="Proteomes" id="UP000246702"/>
    </source>
</evidence>
<evidence type="ECO:0000313" key="1">
    <source>
        <dbReference type="EMBL" id="PWY69673.1"/>
    </source>
</evidence>
<proteinExistence type="predicted"/>
<name>A0A317V5V4_9EURO</name>
<evidence type="ECO:0008006" key="3">
    <source>
        <dbReference type="Google" id="ProtNLM"/>
    </source>
</evidence>
<protein>
    <recommendedName>
        <fullName evidence="3">F-box domain-containing protein</fullName>
    </recommendedName>
</protein>
<gene>
    <name evidence="1" type="ORF">BO94DRAFT_590454</name>
</gene>
<accession>A0A317V5V4</accession>
<keyword evidence="2" id="KW-1185">Reference proteome</keyword>
<organism evidence="1 2">
    <name type="scientific">Aspergillus sclerotioniger CBS 115572</name>
    <dbReference type="NCBI Taxonomy" id="1450535"/>
    <lineage>
        <taxon>Eukaryota</taxon>
        <taxon>Fungi</taxon>
        <taxon>Dikarya</taxon>
        <taxon>Ascomycota</taxon>
        <taxon>Pezizomycotina</taxon>
        <taxon>Eurotiomycetes</taxon>
        <taxon>Eurotiomycetidae</taxon>
        <taxon>Eurotiales</taxon>
        <taxon>Aspergillaceae</taxon>
        <taxon>Aspergillus</taxon>
        <taxon>Aspergillus subgen. Circumdati</taxon>
    </lineage>
</organism>